<sequence>MRALIVSLIILSLLIPAASGRMAEVNELQDKIASNKARLDDLQKQIEDYKNLIATKQAEVNSLRRQLLVLDDKIAKYQLDIAANELQLATVGLEITSISEEIDAKDKNINNAKDKVAEIIRQLYISDQRSLVEILVLHKSLSVFFDQLNYLSELQGTLQSNINQLQTLKAELEVKQQDLSNKKIELLDVQQELETNQSLVLATKDTKSALITQTRQSESRYQDLLAKAVAEQAQADSDIKRLENELRQKLSQATGPLGQFGDATLIWPVSPARGITAYFKDPTYPFRKYFEHPAIDIRASQGTTIKAAASGVVGRARDAGLGYSYILLIHADGFSTVYGHVSRIDVADGDFVTKGQIIGGTGGTPGTRGAGNLTTGPHLHFEVRMNGLPVDPLLYLP</sequence>
<keyword evidence="1" id="KW-0175">Coiled coil</keyword>
<evidence type="ECO:0000259" key="3">
    <source>
        <dbReference type="Pfam" id="PF01551"/>
    </source>
</evidence>
<dbReference type="AlphaFoldDB" id="A0A1G2ADR7"/>
<evidence type="ECO:0000256" key="1">
    <source>
        <dbReference type="SAM" id="Coils"/>
    </source>
</evidence>
<dbReference type="GO" id="GO:0004222">
    <property type="term" value="F:metalloendopeptidase activity"/>
    <property type="evidence" value="ECO:0007669"/>
    <property type="project" value="TreeGrafter"/>
</dbReference>
<dbReference type="InterPro" id="IPR011055">
    <property type="entry name" value="Dup_hybrid_motif"/>
</dbReference>
<dbReference type="CDD" id="cd12797">
    <property type="entry name" value="M23_peptidase"/>
    <property type="match status" value="1"/>
</dbReference>
<dbReference type="Gene3D" id="6.10.250.3150">
    <property type="match status" value="1"/>
</dbReference>
<feature type="coiled-coil region" evidence="1">
    <location>
        <begin position="151"/>
        <end position="192"/>
    </location>
</feature>
<dbReference type="InterPro" id="IPR016047">
    <property type="entry name" value="M23ase_b-sheet_dom"/>
</dbReference>
<evidence type="ECO:0000313" key="4">
    <source>
        <dbReference type="EMBL" id="OGY74180.1"/>
    </source>
</evidence>
<feature type="coiled-coil region" evidence="1">
    <location>
        <begin position="225"/>
        <end position="252"/>
    </location>
</feature>
<dbReference type="EMBL" id="MHJU01000002">
    <property type="protein sequence ID" value="OGY74180.1"/>
    <property type="molecule type" value="Genomic_DNA"/>
</dbReference>
<proteinExistence type="predicted"/>
<feature type="chain" id="PRO_5009581918" description="M23ase beta-sheet core domain-containing protein" evidence="2">
    <location>
        <begin position="24"/>
        <end position="397"/>
    </location>
</feature>
<gene>
    <name evidence="4" type="ORF">A3H61_01425</name>
</gene>
<evidence type="ECO:0000313" key="5">
    <source>
        <dbReference type="Proteomes" id="UP000178315"/>
    </source>
</evidence>
<feature type="signal peptide" evidence="2">
    <location>
        <begin position="1"/>
        <end position="23"/>
    </location>
</feature>
<evidence type="ECO:0000256" key="2">
    <source>
        <dbReference type="SAM" id="SignalP"/>
    </source>
</evidence>
<dbReference type="Pfam" id="PF01551">
    <property type="entry name" value="Peptidase_M23"/>
    <property type="match status" value="1"/>
</dbReference>
<keyword evidence="2" id="KW-0732">Signal</keyword>
<name>A0A1G2ADR7_9BACT</name>
<dbReference type="PANTHER" id="PTHR21666:SF270">
    <property type="entry name" value="MUREIN HYDROLASE ACTIVATOR ENVC"/>
    <property type="match status" value="1"/>
</dbReference>
<organism evidence="4 5">
    <name type="scientific">Candidatus Jacksonbacteria bacterium RIFCSPLOWO2_02_FULL_44_20</name>
    <dbReference type="NCBI Taxonomy" id="1798460"/>
    <lineage>
        <taxon>Bacteria</taxon>
        <taxon>Candidatus Jacksoniibacteriota</taxon>
    </lineage>
</organism>
<feature type="domain" description="M23ase beta-sheet core" evidence="3">
    <location>
        <begin position="292"/>
        <end position="392"/>
    </location>
</feature>
<dbReference type="Proteomes" id="UP000178315">
    <property type="component" value="Unassembled WGS sequence"/>
</dbReference>
<feature type="coiled-coil region" evidence="1">
    <location>
        <begin position="25"/>
        <end position="122"/>
    </location>
</feature>
<dbReference type="PANTHER" id="PTHR21666">
    <property type="entry name" value="PEPTIDASE-RELATED"/>
    <property type="match status" value="1"/>
</dbReference>
<protein>
    <recommendedName>
        <fullName evidence="3">M23ase beta-sheet core domain-containing protein</fullName>
    </recommendedName>
</protein>
<dbReference type="SUPFAM" id="SSF51261">
    <property type="entry name" value="Duplicated hybrid motif"/>
    <property type="match status" value="1"/>
</dbReference>
<reference evidence="4 5" key="1">
    <citation type="journal article" date="2016" name="Nat. Commun.">
        <title>Thousands of microbial genomes shed light on interconnected biogeochemical processes in an aquifer system.</title>
        <authorList>
            <person name="Anantharaman K."/>
            <person name="Brown C.T."/>
            <person name="Hug L.A."/>
            <person name="Sharon I."/>
            <person name="Castelle C.J."/>
            <person name="Probst A.J."/>
            <person name="Thomas B.C."/>
            <person name="Singh A."/>
            <person name="Wilkins M.J."/>
            <person name="Karaoz U."/>
            <person name="Brodie E.L."/>
            <person name="Williams K.H."/>
            <person name="Hubbard S.S."/>
            <person name="Banfield J.F."/>
        </authorList>
    </citation>
    <scope>NUCLEOTIDE SEQUENCE [LARGE SCALE GENOMIC DNA]</scope>
</reference>
<dbReference type="Gene3D" id="2.70.70.10">
    <property type="entry name" value="Glucose Permease (Domain IIA)"/>
    <property type="match status" value="1"/>
</dbReference>
<accession>A0A1G2ADR7</accession>
<dbReference type="InterPro" id="IPR050570">
    <property type="entry name" value="Cell_wall_metabolism_enzyme"/>
</dbReference>
<comment type="caution">
    <text evidence="4">The sequence shown here is derived from an EMBL/GenBank/DDBJ whole genome shotgun (WGS) entry which is preliminary data.</text>
</comment>